<sequence>MVKSVRRRGALLVAGVVLAGAVLWSGIDRVLIRVYSGGGFAGTYDLVVIWASGRALIGDREVIWSRLTPGQLRRLRAALGAADFPHSPHHRGGVNFGHRIDYGRWSVIVNSSDVEGAPWLADVLEVPLEVNAAHRVR</sequence>
<evidence type="ECO:0000313" key="2">
    <source>
        <dbReference type="Proteomes" id="UP000660611"/>
    </source>
</evidence>
<proteinExistence type="predicted"/>
<keyword evidence="2" id="KW-1185">Reference proteome</keyword>
<organism evidence="1 2">
    <name type="scientific">Dactylosporangium siamense</name>
    <dbReference type="NCBI Taxonomy" id="685454"/>
    <lineage>
        <taxon>Bacteria</taxon>
        <taxon>Bacillati</taxon>
        <taxon>Actinomycetota</taxon>
        <taxon>Actinomycetes</taxon>
        <taxon>Micromonosporales</taxon>
        <taxon>Micromonosporaceae</taxon>
        <taxon>Dactylosporangium</taxon>
    </lineage>
</organism>
<comment type="caution">
    <text evidence="1">The sequence shown here is derived from an EMBL/GenBank/DDBJ whole genome shotgun (WGS) entry which is preliminary data.</text>
</comment>
<dbReference type="Proteomes" id="UP000660611">
    <property type="component" value="Unassembled WGS sequence"/>
</dbReference>
<gene>
    <name evidence="1" type="ORF">Dsi01nite_008240</name>
</gene>
<evidence type="ECO:0000313" key="1">
    <source>
        <dbReference type="EMBL" id="GIG42783.1"/>
    </source>
</evidence>
<dbReference type="EMBL" id="BONQ01000017">
    <property type="protein sequence ID" value="GIG42783.1"/>
    <property type="molecule type" value="Genomic_DNA"/>
</dbReference>
<accession>A0A919PIW3</accession>
<dbReference type="AlphaFoldDB" id="A0A919PIW3"/>
<name>A0A919PIW3_9ACTN</name>
<protein>
    <submittedName>
        <fullName evidence="1">Uncharacterized protein</fullName>
    </submittedName>
</protein>
<reference evidence="1" key="1">
    <citation type="submission" date="2021-01" db="EMBL/GenBank/DDBJ databases">
        <title>Whole genome shotgun sequence of Dactylosporangium siamense NBRC 106093.</title>
        <authorList>
            <person name="Komaki H."/>
            <person name="Tamura T."/>
        </authorList>
    </citation>
    <scope>NUCLEOTIDE SEQUENCE</scope>
    <source>
        <strain evidence="1">NBRC 106093</strain>
    </source>
</reference>